<dbReference type="Pfam" id="PF15018">
    <property type="entry name" value="InaF-motif"/>
    <property type="match status" value="1"/>
</dbReference>
<dbReference type="InterPro" id="IPR029162">
    <property type="entry name" value="InaF-motif"/>
</dbReference>
<sequence>MSVNLGNDTKAASPVRTPDEAKESKYEPKQNKKIVRLLTVIAYVISVSMAAIILSLYYVFLWDPSQKYPTRSPPMDTSHFALPGTGEAHIPADNMMESQPTPRVLPLMQEGHHHSTHQIHPGQFASTQSLSNDNSRLPGPSPQQGFEREASSSRTPHVSEELRHQHQHQQQQHGHPPISASA</sequence>
<keyword evidence="2" id="KW-0812">Transmembrane</keyword>
<reference evidence="3 4" key="1">
    <citation type="submission" date="2023-11" db="EMBL/GenBank/DDBJ databases">
        <title>Halocaridina rubra genome assembly.</title>
        <authorList>
            <person name="Smith C."/>
        </authorList>
    </citation>
    <scope>NUCLEOTIDE SEQUENCE [LARGE SCALE GENOMIC DNA]</scope>
    <source>
        <strain evidence="3">EP-1</strain>
        <tissue evidence="3">Whole</tissue>
    </source>
</reference>
<organism evidence="3 4">
    <name type="scientific">Halocaridina rubra</name>
    <name type="common">Hawaiian red shrimp</name>
    <dbReference type="NCBI Taxonomy" id="373956"/>
    <lineage>
        <taxon>Eukaryota</taxon>
        <taxon>Metazoa</taxon>
        <taxon>Ecdysozoa</taxon>
        <taxon>Arthropoda</taxon>
        <taxon>Crustacea</taxon>
        <taxon>Multicrustacea</taxon>
        <taxon>Malacostraca</taxon>
        <taxon>Eumalacostraca</taxon>
        <taxon>Eucarida</taxon>
        <taxon>Decapoda</taxon>
        <taxon>Pleocyemata</taxon>
        <taxon>Caridea</taxon>
        <taxon>Atyoidea</taxon>
        <taxon>Atyidae</taxon>
        <taxon>Halocaridina</taxon>
    </lineage>
</organism>
<evidence type="ECO:0000256" key="2">
    <source>
        <dbReference type="SAM" id="Phobius"/>
    </source>
</evidence>
<dbReference type="EMBL" id="JAXCGZ010009516">
    <property type="protein sequence ID" value="KAK7076902.1"/>
    <property type="molecule type" value="Genomic_DNA"/>
</dbReference>
<dbReference type="PANTHER" id="PTHR34929:SF1">
    <property type="entry name" value="INAF MOTIF CONTAINING 2"/>
    <property type="match status" value="1"/>
</dbReference>
<feature type="transmembrane region" description="Helical" evidence="2">
    <location>
        <begin position="34"/>
        <end position="60"/>
    </location>
</feature>
<evidence type="ECO:0000256" key="1">
    <source>
        <dbReference type="SAM" id="MobiDB-lite"/>
    </source>
</evidence>
<dbReference type="Proteomes" id="UP001381693">
    <property type="component" value="Unassembled WGS sequence"/>
</dbReference>
<keyword evidence="4" id="KW-1185">Reference proteome</keyword>
<keyword evidence="2" id="KW-0472">Membrane</keyword>
<feature type="compositionally biased region" description="Basic and acidic residues" evidence="1">
    <location>
        <begin position="17"/>
        <end position="27"/>
    </location>
</feature>
<accession>A0AAN8X370</accession>
<feature type="compositionally biased region" description="Basic and acidic residues" evidence="1">
    <location>
        <begin position="146"/>
        <end position="164"/>
    </location>
</feature>
<evidence type="ECO:0000313" key="4">
    <source>
        <dbReference type="Proteomes" id="UP001381693"/>
    </source>
</evidence>
<keyword evidence="2" id="KW-1133">Transmembrane helix</keyword>
<evidence type="ECO:0000313" key="3">
    <source>
        <dbReference type="EMBL" id="KAK7076902.1"/>
    </source>
</evidence>
<dbReference type="AlphaFoldDB" id="A0AAN8X370"/>
<evidence type="ECO:0008006" key="5">
    <source>
        <dbReference type="Google" id="ProtNLM"/>
    </source>
</evidence>
<feature type="compositionally biased region" description="Polar residues" evidence="1">
    <location>
        <begin position="124"/>
        <end position="135"/>
    </location>
</feature>
<feature type="region of interest" description="Disordered" evidence="1">
    <location>
        <begin position="1"/>
        <end position="27"/>
    </location>
</feature>
<dbReference type="PANTHER" id="PTHR34929">
    <property type="entry name" value="ZGC:153157"/>
    <property type="match status" value="1"/>
</dbReference>
<gene>
    <name evidence="3" type="ORF">SK128_019417</name>
</gene>
<comment type="caution">
    <text evidence="3">The sequence shown here is derived from an EMBL/GenBank/DDBJ whole genome shotgun (WGS) entry which is preliminary data.</text>
</comment>
<feature type="region of interest" description="Disordered" evidence="1">
    <location>
        <begin position="124"/>
        <end position="182"/>
    </location>
</feature>
<proteinExistence type="predicted"/>
<protein>
    <recommendedName>
        <fullName evidence="5">Transmembrane protein INAFM2</fullName>
    </recommendedName>
</protein>
<name>A0AAN8X370_HALRR</name>